<feature type="binding site" evidence="7">
    <location>
        <position position="76"/>
    </location>
    <ligand>
        <name>Zn(2+)</name>
        <dbReference type="ChEBI" id="CHEBI:29105"/>
    </ligand>
</feature>
<keyword evidence="8" id="KW-0408">Iron</keyword>
<dbReference type="CDD" id="cd07153">
    <property type="entry name" value="Fur_like"/>
    <property type="match status" value="1"/>
</dbReference>
<gene>
    <name evidence="9" type="ORF">A2W14_00810</name>
</gene>
<comment type="cofactor">
    <cofactor evidence="8">
        <name>Mn(2+)</name>
        <dbReference type="ChEBI" id="CHEBI:29035"/>
    </cofactor>
    <cofactor evidence="8">
        <name>Fe(2+)</name>
        <dbReference type="ChEBI" id="CHEBI:29033"/>
    </cofactor>
    <text evidence="8">Binds 1 Mn(2+) or Fe(2+) ion per subunit.</text>
</comment>
<reference evidence="9 10" key="1">
    <citation type="journal article" date="2016" name="Nat. Commun.">
        <title>Thousands of microbial genomes shed light on interconnected biogeochemical processes in an aquifer system.</title>
        <authorList>
            <person name="Anantharaman K."/>
            <person name="Brown C.T."/>
            <person name="Hug L.A."/>
            <person name="Sharon I."/>
            <person name="Castelle C.J."/>
            <person name="Probst A.J."/>
            <person name="Thomas B.C."/>
            <person name="Singh A."/>
            <person name="Wilkins M.J."/>
            <person name="Karaoz U."/>
            <person name="Brodie E.L."/>
            <person name="Williams K.H."/>
            <person name="Hubbard S.S."/>
            <person name="Banfield J.F."/>
        </authorList>
    </citation>
    <scope>NUCLEOTIDE SEQUENCE [LARGE SCALE GENOMIC DNA]</scope>
</reference>
<dbReference type="GO" id="GO:0045892">
    <property type="term" value="P:negative regulation of DNA-templated transcription"/>
    <property type="evidence" value="ECO:0007669"/>
    <property type="project" value="TreeGrafter"/>
</dbReference>
<dbReference type="PANTHER" id="PTHR33202:SF7">
    <property type="entry name" value="FERRIC UPTAKE REGULATION PROTEIN"/>
    <property type="match status" value="1"/>
</dbReference>
<evidence type="ECO:0000256" key="5">
    <source>
        <dbReference type="ARBA" id="ARBA00023125"/>
    </source>
</evidence>
<dbReference type="InterPro" id="IPR002481">
    <property type="entry name" value="FUR"/>
</dbReference>
<dbReference type="AlphaFoldDB" id="A0A1F5YV26"/>
<feature type="binding site" evidence="8">
    <location>
        <position position="70"/>
    </location>
    <ligand>
        <name>Fe cation</name>
        <dbReference type="ChEBI" id="CHEBI:24875"/>
    </ligand>
</feature>
<keyword evidence="5" id="KW-0238">DNA-binding</keyword>
<dbReference type="GO" id="GO:0008270">
    <property type="term" value="F:zinc ion binding"/>
    <property type="evidence" value="ECO:0007669"/>
    <property type="project" value="TreeGrafter"/>
</dbReference>
<dbReference type="Pfam" id="PF01475">
    <property type="entry name" value="FUR"/>
    <property type="match status" value="1"/>
</dbReference>
<dbReference type="GO" id="GO:0003700">
    <property type="term" value="F:DNA-binding transcription factor activity"/>
    <property type="evidence" value="ECO:0007669"/>
    <property type="project" value="InterPro"/>
</dbReference>
<dbReference type="InterPro" id="IPR036388">
    <property type="entry name" value="WH-like_DNA-bd_sf"/>
</dbReference>
<feature type="binding site" evidence="7">
    <location>
        <position position="120"/>
    </location>
    <ligand>
        <name>Zn(2+)</name>
        <dbReference type="ChEBI" id="CHEBI:29105"/>
    </ligand>
</feature>
<dbReference type="Gene3D" id="3.30.1490.190">
    <property type="match status" value="1"/>
</dbReference>
<comment type="caution">
    <text evidence="9">The sequence shown here is derived from an EMBL/GenBank/DDBJ whole genome shotgun (WGS) entry which is preliminary data.</text>
</comment>
<evidence type="ECO:0000256" key="8">
    <source>
        <dbReference type="PIRSR" id="PIRSR602481-2"/>
    </source>
</evidence>
<feature type="binding site" evidence="7">
    <location>
        <position position="79"/>
    </location>
    <ligand>
        <name>Zn(2+)</name>
        <dbReference type="ChEBI" id="CHEBI:29105"/>
    </ligand>
</feature>
<evidence type="ECO:0000256" key="2">
    <source>
        <dbReference type="ARBA" id="ARBA00022491"/>
    </source>
</evidence>
<organism evidence="9 10">
    <name type="scientific">Candidatus Gottesmanbacteria bacterium RBG_16_37_8</name>
    <dbReference type="NCBI Taxonomy" id="1798371"/>
    <lineage>
        <taxon>Bacteria</taxon>
        <taxon>Candidatus Gottesmaniibacteriota</taxon>
    </lineage>
</organism>
<dbReference type="Gene3D" id="1.10.10.10">
    <property type="entry name" value="Winged helix-like DNA-binding domain superfamily/Winged helix DNA-binding domain"/>
    <property type="match status" value="1"/>
</dbReference>
<keyword evidence="3 7" id="KW-0862">Zinc</keyword>
<evidence type="ECO:0008006" key="11">
    <source>
        <dbReference type="Google" id="ProtNLM"/>
    </source>
</evidence>
<evidence type="ECO:0000256" key="6">
    <source>
        <dbReference type="ARBA" id="ARBA00023163"/>
    </source>
</evidence>
<evidence type="ECO:0000256" key="7">
    <source>
        <dbReference type="PIRSR" id="PIRSR602481-1"/>
    </source>
</evidence>
<feature type="binding site" evidence="7">
    <location>
        <position position="117"/>
    </location>
    <ligand>
        <name>Zn(2+)</name>
        <dbReference type="ChEBI" id="CHEBI:29105"/>
    </ligand>
</feature>
<sequence length="121" mass="14261">MIRLTQARKKIIEIILKTASPISAEEIIRLLPVNKTTVYRQLHALTYAGLINEVDLADRKKRYEMSDLTHHHHLVCLKCQKVEDINLDDHLFSQEKKIEKDKQFKISKHNLEFFGYCLNCQ</sequence>
<feature type="binding site" evidence="8">
    <location>
        <position position="109"/>
    </location>
    <ligand>
        <name>Fe cation</name>
        <dbReference type="ChEBI" id="CHEBI:24875"/>
    </ligand>
</feature>
<dbReference type="InterPro" id="IPR036390">
    <property type="entry name" value="WH_DNA-bd_sf"/>
</dbReference>
<evidence type="ECO:0000313" key="9">
    <source>
        <dbReference type="EMBL" id="OGG04019.1"/>
    </source>
</evidence>
<evidence type="ECO:0000256" key="3">
    <source>
        <dbReference type="ARBA" id="ARBA00022833"/>
    </source>
</evidence>
<keyword evidence="2" id="KW-0678">Repressor</keyword>
<dbReference type="GO" id="GO:0000976">
    <property type="term" value="F:transcription cis-regulatory region binding"/>
    <property type="evidence" value="ECO:0007669"/>
    <property type="project" value="TreeGrafter"/>
</dbReference>
<evidence type="ECO:0000313" key="10">
    <source>
        <dbReference type="Proteomes" id="UP000176665"/>
    </source>
</evidence>
<dbReference type="SUPFAM" id="SSF46785">
    <property type="entry name" value="Winged helix' DNA-binding domain"/>
    <property type="match status" value="1"/>
</dbReference>
<evidence type="ECO:0000256" key="1">
    <source>
        <dbReference type="ARBA" id="ARBA00007957"/>
    </source>
</evidence>
<evidence type="ECO:0000256" key="4">
    <source>
        <dbReference type="ARBA" id="ARBA00023015"/>
    </source>
</evidence>
<dbReference type="Proteomes" id="UP000176665">
    <property type="component" value="Unassembled WGS sequence"/>
</dbReference>
<comment type="cofactor">
    <cofactor evidence="7">
        <name>Zn(2+)</name>
        <dbReference type="ChEBI" id="CHEBI:29105"/>
    </cofactor>
    <text evidence="7">Binds 1 zinc ion per subunit.</text>
</comment>
<dbReference type="PANTHER" id="PTHR33202">
    <property type="entry name" value="ZINC UPTAKE REGULATION PROTEIN"/>
    <property type="match status" value="1"/>
</dbReference>
<proteinExistence type="inferred from homology"/>
<name>A0A1F5YV26_9BACT</name>
<comment type="similarity">
    <text evidence="1">Belongs to the Fur family.</text>
</comment>
<keyword evidence="7" id="KW-0479">Metal-binding</keyword>
<accession>A0A1F5YV26</accession>
<dbReference type="STRING" id="1798371.A2W14_00810"/>
<keyword evidence="6" id="KW-0804">Transcription</keyword>
<dbReference type="GO" id="GO:1900376">
    <property type="term" value="P:regulation of secondary metabolite biosynthetic process"/>
    <property type="evidence" value="ECO:0007669"/>
    <property type="project" value="TreeGrafter"/>
</dbReference>
<dbReference type="EMBL" id="MFJA01000009">
    <property type="protein sequence ID" value="OGG04019.1"/>
    <property type="molecule type" value="Genomic_DNA"/>
</dbReference>
<protein>
    <recommendedName>
        <fullName evidence="11">Transcriptional repressor</fullName>
    </recommendedName>
</protein>
<keyword evidence="4" id="KW-0805">Transcription regulation</keyword>
<dbReference type="InterPro" id="IPR043135">
    <property type="entry name" value="Fur_C"/>
</dbReference>